<dbReference type="KEGG" id="tak:Tharo_2575"/>
<dbReference type="SUPFAM" id="SSF53448">
    <property type="entry name" value="Nucleotide-diphospho-sugar transferases"/>
    <property type="match status" value="1"/>
</dbReference>
<dbReference type="CDD" id="cd04186">
    <property type="entry name" value="GT_2_like_c"/>
    <property type="match status" value="1"/>
</dbReference>
<organism evidence="2 3">
    <name type="scientific">Thauera aromatica K172</name>
    <dbReference type="NCBI Taxonomy" id="44139"/>
    <lineage>
        <taxon>Bacteria</taxon>
        <taxon>Pseudomonadati</taxon>
        <taxon>Pseudomonadota</taxon>
        <taxon>Betaproteobacteria</taxon>
        <taxon>Rhodocyclales</taxon>
        <taxon>Zoogloeaceae</taxon>
        <taxon>Thauera</taxon>
    </lineage>
</organism>
<dbReference type="GO" id="GO:0016740">
    <property type="term" value="F:transferase activity"/>
    <property type="evidence" value="ECO:0007669"/>
    <property type="project" value="UniProtKB-KW"/>
</dbReference>
<protein>
    <submittedName>
        <fullName evidence="2">Glycosyl transferase, group 2 family protein</fullName>
    </submittedName>
</protein>
<dbReference type="InterPro" id="IPR001173">
    <property type="entry name" value="Glyco_trans_2-like"/>
</dbReference>
<evidence type="ECO:0000259" key="1">
    <source>
        <dbReference type="Pfam" id="PF00535"/>
    </source>
</evidence>
<evidence type="ECO:0000313" key="3">
    <source>
        <dbReference type="Proteomes" id="UP000241885"/>
    </source>
</evidence>
<reference evidence="2 3" key="1">
    <citation type="submission" date="2018-03" db="EMBL/GenBank/DDBJ databases">
        <title>Complete genome sequence of Thauera aromatica, a model organism for studying aromatic compound degradation under denitrifying conditions.</title>
        <authorList>
            <person name="Lo H.-Y."/>
            <person name="Goris T."/>
            <person name="Boll M."/>
            <person name="Mueller J.A."/>
        </authorList>
    </citation>
    <scope>NUCLEOTIDE SEQUENCE [LARGE SCALE GENOMIC DNA]</scope>
    <source>
        <strain evidence="2 3">K172</strain>
    </source>
</reference>
<dbReference type="OrthoDB" id="433681at2"/>
<accession>A0A2R4BQ47</accession>
<sequence length="438" mass="47628">MKHPAISFITPLFNQLSETQAMLASLRASLPQELDYELILVDDGSTDGTRAWLATLDDARIRVYLNPHNLGFARSCNAGVALARGTLIGLLNNDLLFAPGWLAPMLAVLHEPGLRAGLVGNVQFRVADGTLDHAGVRLNLNGQFEHIRQFPAYAREAVEVLAVTGACMLLHKADFNAAGGFEECYVNGAEDIDLCLKLREAGKKIYLAPGSRIQHHVSLSRQAVSDRDERNSRALFARWRAEIKRELAREWVMRLSMTEPSDEGQALLNTLTPAFLATPHTAARTLAEAMLQQQEQRWACLLDGAAPDANLAARCNFSGLRFDAALDSFVLTETARLTVNALPCARNLYVCGRTLPCPAGHGLRLHIDINGLQQVQIPLRANTNFNAGLTHPLLLNGAPNVITLRVDLLDAAGQPCGSGHEQVAVGHCVVDEQVIQPG</sequence>
<dbReference type="PANTHER" id="PTHR43179">
    <property type="entry name" value="RHAMNOSYLTRANSFERASE WBBL"/>
    <property type="match status" value="1"/>
</dbReference>
<dbReference type="RefSeq" id="WP_159051703.1">
    <property type="nucleotide sequence ID" value="NZ_CP028339.1"/>
</dbReference>
<dbReference type="Gene3D" id="3.90.550.10">
    <property type="entry name" value="Spore Coat Polysaccharide Biosynthesis Protein SpsA, Chain A"/>
    <property type="match status" value="1"/>
</dbReference>
<feature type="domain" description="Glycosyltransferase 2-like" evidence="1">
    <location>
        <begin position="7"/>
        <end position="173"/>
    </location>
</feature>
<dbReference type="EMBL" id="CP028339">
    <property type="protein sequence ID" value="AVR89471.1"/>
    <property type="molecule type" value="Genomic_DNA"/>
</dbReference>
<gene>
    <name evidence="2" type="ORF">Tharo_2575</name>
</gene>
<dbReference type="PANTHER" id="PTHR43179:SF7">
    <property type="entry name" value="RHAMNOSYLTRANSFERASE WBBL"/>
    <property type="match status" value="1"/>
</dbReference>
<dbReference type="Pfam" id="PF00535">
    <property type="entry name" value="Glycos_transf_2"/>
    <property type="match status" value="1"/>
</dbReference>
<keyword evidence="2" id="KW-0808">Transferase</keyword>
<dbReference type="AlphaFoldDB" id="A0A2R4BQ47"/>
<dbReference type="Proteomes" id="UP000241885">
    <property type="component" value="Chromosome"/>
</dbReference>
<proteinExistence type="predicted"/>
<keyword evidence="3" id="KW-1185">Reference proteome</keyword>
<evidence type="ECO:0000313" key="2">
    <source>
        <dbReference type="EMBL" id="AVR89471.1"/>
    </source>
</evidence>
<name>A0A2R4BQ47_THAAR</name>
<dbReference type="InterPro" id="IPR029044">
    <property type="entry name" value="Nucleotide-diphossugar_trans"/>
</dbReference>